<evidence type="ECO:0000256" key="10">
    <source>
        <dbReference type="ARBA" id="ARBA00022692"/>
    </source>
</evidence>
<gene>
    <name evidence="20" type="ORF">MNBD_GAMMA25-1356</name>
</gene>
<evidence type="ECO:0000256" key="11">
    <source>
        <dbReference type="ARBA" id="ARBA00022842"/>
    </source>
</evidence>
<accession>A0A3B1BHB8</accession>
<evidence type="ECO:0000313" key="20">
    <source>
        <dbReference type="EMBL" id="VAX09900.1"/>
    </source>
</evidence>
<keyword evidence="12 19" id="KW-1133">Transmembrane helix</keyword>
<keyword evidence="9 20" id="KW-0808">Transferase</keyword>
<evidence type="ECO:0000256" key="13">
    <source>
        <dbReference type="ARBA" id="ARBA00023136"/>
    </source>
</evidence>
<dbReference type="GO" id="GO:0005886">
    <property type="term" value="C:plasma membrane"/>
    <property type="evidence" value="ECO:0007669"/>
    <property type="project" value="UniProtKB-SubCell"/>
</dbReference>
<evidence type="ECO:0000256" key="3">
    <source>
        <dbReference type="ARBA" id="ARBA00004663"/>
    </source>
</evidence>
<dbReference type="UniPathway" id="UPA00148">
    <property type="reaction ID" value="UER00238"/>
</dbReference>
<dbReference type="EC" id="2.7.8.26" evidence="5"/>
<feature type="transmembrane region" description="Helical" evidence="19">
    <location>
        <begin position="177"/>
        <end position="208"/>
    </location>
</feature>
<keyword evidence="11" id="KW-0460">Magnesium</keyword>
<evidence type="ECO:0000256" key="8">
    <source>
        <dbReference type="ARBA" id="ARBA00022573"/>
    </source>
</evidence>
<dbReference type="Pfam" id="PF02654">
    <property type="entry name" value="CobS"/>
    <property type="match status" value="1"/>
</dbReference>
<dbReference type="EMBL" id="UOFY01000042">
    <property type="protein sequence ID" value="VAX09900.1"/>
    <property type="molecule type" value="Genomic_DNA"/>
</dbReference>
<protein>
    <recommendedName>
        <fullName evidence="6">Adenosylcobinamide-GDP ribazoletransferase</fullName>
        <ecNumber evidence="5">2.7.8.26</ecNumber>
    </recommendedName>
    <alternativeName>
        <fullName evidence="16">Cobalamin synthase</fullName>
    </alternativeName>
    <alternativeName>
        <fullName evidence="15">Cobalamin-5'-phosphate synthase</fullName>
    </alternativeName>
</protein>
<evidence type="ECO:0000256" key="16">
    <source>
        <dbReference type="ARBA" id="ARBA00032853"/>
    </source>
</evidence>
<feature type="transmembrane region" description="Helical" evidence="19">
    <location>
        <begin position="59"/>
        <end position="77"/>
    </location>
</feature>
<dbReference type="GO" id="GO:0009236">
    <property type="term" value="P:cobalamin biosynthetic process"/>
    <property type="evidence" value="ECO:0007669"/>
    <property type="project" value="UniProtKB-UniPathway"/>
</dbReference>
<comment type="function">
    <text evidence="14">Joins adenosylcobinamide-GDP and alpha-ribazole to generate adenosylcobalamin (Ado-cobalamin). Also synthesizes adenosylcobalamin 5'-phosphate from adenosylcobinamide-GDP and alpha-ribazole 5'-phosphate.</text>
</comment>
<evidence type="ECO:0000256" key="1">
    <source>
        <dbReference type="ARBA" id="ARBA00001946"/>
    </source>
</evidence>
<evidence type="ECO:0000256" key="9">
    <source>
        <dbReference type="ARBA" id="ARBA00022679"/>
    </source>
</evidence>
<feature type="transmembrane region" description="Helical" evidence="19">
    <location>
        <begin position="30"/>
        <end position="52"/>
    </location>
</feature>
<comment type="cofactor">
    <cofactor evidence="1">
        <name>Mg(2+)</name>
        <dbReference type="ChEBI" id="CHEBI:18420"/>
    </cofactor>
</comment>
<feature type="transmembrane region" description="Helical" evidence="19">
    <location>
        <begin position="109"/>
        <end position="129"/>
    </location>
</feature>
<dbReference type="AlphaFoldDB" id="A0A3B1BHB8"/>
<dbReference type="InterPro" id="IPR003805">
    <property type="entry name" value="CobS"/>
</dbReference>
<comment type="catalytic activity">
    <reaction evidence="17">
        <text>alpha-ribazole + adenosylcob(III)inamide-GDP = adenosylcob(III)alamin + GMP + H(+)</text>
        <dbReference type="Rhea" id="RHEA:16049"/>
        <dbReference type="ChEBI" id="CHEBI:10329"/>
        <dbReference type="ChEBI" id="CHEBI:15378"/>
        <dbReference type="ChEBI" id="CHEBI:18408"/>
        <dbReference type="ChEBI" id="CHEBI:58115"/>
        <dbReference type="ChEBI" id="CHEBI:60487"/>
        <dbReference type="EC" id="2.7.8.26"/>
    </reaction>
</comment>
<comment type="pathway">
    <text evidence="3">Cofactor biosynthesis; adenosylcobalamin biosynthesis; adenosylcobalamin from cob(II)yrinate a,c-diamide: step 7/7.</text>
</comment>
<dbReference type="PANTHER" id="PTHR34148:SF1">
    <property type="entry name" value="ADENOSYLCOBINAMIDE-GDP RIBAZOLETRANSFERASE"/>
    <property type="match status" value="1"/>
</dbReference>
<evidence type="ECO:0000256" key="18">
    <source>
        <dbReference type="ARBA" id="ARBA00049504"/>
    </source>
</evidence>
<evidence type="ECO:0000256" key="17">
    <source>
        <dbReference type="ARBA" id="ARBA00048623"/>
    </source>
</evidence>
<feature type="transmembrane region" description="Helical" evidence="19">
    <location>
        <begin position="220"/>
        <end position="245"/>
    </location>
</feature>
<evidence type="ECO:0000256" key="4">
    <source>
        <dbReference type="ARBA" id="ARBA00010561"/>
    </source>
</evidence>
<evidence type="ECO:0000256" key="15">
    <source>
        <dbReference type="ARBA" id="ARBA00032605"/>
    </source>
</evidence>
<evidence type="ECO:0000256" key="14">
    <source>
        <dbReference type="ARBA" id="ARBA00025228"/>
    </source>
</evidence>
<reference evidence="20" key="1">
    <citation type="submission" date="2018-06" db="EMBL/GenBank/DDBJ databases">
        <authorList>
            <person name="Zhirakovskaya E."/>
        </authorList>
    </citation>
    <scope>NUCLEOTIDE SEQUENCE</scope>
</reference>
<dbReference type="HAMAP" id="MF_00719">
    <property type="entry name" value="CobS"/>
    <property type="match status" value="1"/>
</dbReference>
<name>A0A3B1BHB8_9ZZZZ</name>
<comment type="similarity">
    <text evidence="4">Belongs to the CobS family.</text>
</comment>
<proteinExistence type="inferred from homology"/>
<keyword evidence="10 19" id="KW-0812">Transmembrane</keyword>
<evidence type="ECO:0000256" key="5">
    <source>
        <dbReference type="ARBA" id="ARBA00013200"/>
    </source>
</evidence>
<evidence type="ECO:0000256" key="6">
    <source>
        <dbReference type="ARBA" id="ARBA00015850"/>
    </source>
</evidence>
<dbReference type="NCBIfam" id="TIGR00317">
    <property type="entry name" value="cobS"/>
    <property type="match status" value="1"/>
</dbReference>
<keyword evidence="7" id="KW-1003">Cell membrane</keyword>
<sequence length="246" mass="26413">MRSFIIAIQFLTRIPVPGLGEIGEHEVGRSLAYYPLVGLVIGVLLSAFNWILADTPAGLQAGLILALWVLITGALHLDGLADSADAWIGGLGNKERTLQIMKDPRCGPAAVVLVVLLLLIKFSALQVLIENEQWQILILSPLLARTSLPLLFQTTAYVRKGGIGSAMAEHVSSFEGILLPMLISLTIIIMMGWSGLVLILSIMGVFILLRAMMMQRLDGITGDTAGALVEVIEMLVLVVAVLLPIT</sequence>
<comment type="subcellular location">
    <subcellularLocation>
        <location evidence="2">Cell membrane</location>
        <topology evidence="2">Multi-pass membrane protein</topology>
    </subcellularLocation>
</comment>
<evidence type="ECO:0000256" key="12">
    <source>
        <dbReference type="ARBA" id="ARBA00022989"/>
    </source>
</evidence>
<evidence type="ECO:0000256" key="19">
    <source>
        <dbReference type="SAM" id="Phobius"/>
    </source>
</evidence>
<dbReference type="PANTHER" id="PTHR34148">
    <property type="entry name" value="ADENOSYLCOBINAMIDE-GDP RIBAZOLETRANSFERASE"/>
    <property type="match status" value="1"/>
</dbReference>
<dbReference type="NCBIfam" id="NF001278">
    <property type="entry name" value="PRK00235.1-5"/>
    <property type="match status" value="1"/>
</dbReference>
<evidence type="ECO:0000256" key="2">
    <source>
        <dbReference type="ARBA" id="ARBA00004651"/>
    </source>
</evidence>
<comment type="catalytic activity">
    <reaction evidence="18">
        <text>alpha-ribazole 5'-phosphate + adenosylcob(III)inamide-GDP = adenosylcob(III)alamin 5'-phosphate + GMP + H(+)</text>
        <dbReference type="Rhea" id="RHEA:23560"/>
        <dbReference type="ChEBI" id="CHEBI:15378"/>
        <dbReference type="ChEBI" id="CHEBI:57918"/>
        <dbReference type="ChEBI" id="CHEBI:58115"/>
        <dbReference type="ChEBI" id="CHEBI:60487"/>
        <dbReference type="ChEBI" id="CHEBI:60493"/>
        <dbReference type="EC" id="2.7.8.26"/>
    </reaction>
</comment>
<keyword evidence="8" id="KW-0169">Cobalamin biosynthesis</keyword>
<organism evidence="20">
    <name type="scientific">hydrothermal vent metagenome</name>
    <dbReference type="NCBI Taxonomy" id="652676"/>
    <lineage>
        <taxon>unclassified sequences</taxon>
        <taxon>metagenomes</taxon>
        <taxon>ecological metagenomes</taxon>
    </lineage>
</organism>
<dbReference type="GO" id="GO:0051073">
    <property type="term" value="F:adenosylcobinamide-GDP ribazoletransferase activity"/>
    <property type="evidence" value="ECO:0007669"/>
    <property type="project" value="UniProtKB-EC"/>
</dbReference>
<keyword evidence="13 19" id="KW-0472">Membrane</keyword>
<dbReference type="GO" id="GO:0008818">
    <property type="term" value="F:cobalamin 5'-phosphate synthase activity"/>
    <property type="evidence" value="ECO:0007669"/>
    <property type="project" value="InterPro"/>
</dbReference>
<evidence type="ECO:0000256" key="7">
    <source>
        <dbReference type="ARBA" id="ARBA00022475"/>
    </source>
</evidence>